<dbReference type="Proteomes" id="UP001316803">
    <property type="component" value="Unassembled WGS sequence"/>
</dbReference>
<dbReference type="PANTHER" id="PTHR28156:SF1">
    <property type="entry name" value="FAS1 DOMAIN-CONTAINING PROTEIN YDR262W"/>
    <property type="match status" value="1"/>
</dbReference>
<dbReference type="InterPro" id="IPR040200">
    <property type="entry name" value="Mug57-like"/>
</dbReference>
<dbReference type="AlphaFoldDB" id="A0AAN8EJW5"/>
<comment type="caution">
    <text evidence="5">The sequence shown here is derived from an EMBL/GenBank/DDBJ whole genome shotgun (WGS) entry which is preliminary data.</text>
</comment>
<feature type="compositionally biased region" description="Polar residues" evidence="2">
    <location>
        <begin position="33"/>
        <end position="47"/>
    </location>
</feature>
<feature type="chain" id="PRO_5042972567" description="FAS1 domain-containing protein" evidence="3">
    <location>
        <begin position="22"/>
        <end position="232"/>
    </location>
</feature>
<evidence type="ECO:0000256" key="2">
    <source>
        <dbReference type="SAM" id="MobiDB-lite"/>
    </source>
</evidence>
<reference evidence="5 6" key="1">
    <citation type="submission" date="2022-12" db="EMBL/GenBank/DDBJ databases">
        <title>Genomic features and morphological characterization of a novel Knufia sp. strain isolated from spacecraft assembly facility.</title>
        <authorList>
            <person name="Teixeira M."/>
            <person name="Chander A.M."/>
            <person name="Stajich J.E."/>
            <person name="Venkateswaran K."/>
        </authorList>
    </citation>
    <scope>NUCLEOTIDE SEQUENCE [LARGE SCALE GENOMIC DNA]</scope>
    <source>
        <strain evidence="5 6">FJI-L2-BK-P2</strain>
    </source>
</reference>
<evidence type="ECO:0000256" key="1">
    <source>
        <dbReference type="ARBA" id="ARBA00022729"/>
    </source>
</evidence>
<evidence type="ECO:0000256" key="3">
    <source>
        <dbReference type="SAM" id="SignalP"/>
    </source>
</evidence>
<feature type="domain" description="FAS1" evidence="4">
    <location>
        <begin position="68"/>
        <end position="229"/>
    </location>
</feature>
<dbReference type="EMBL" id="JAKLMC020000012">
    <property type="protein sequence ID" value="KAK5953108.1"/>
    <property type="molecule type" value="Genomic_DNA"/>
</dbReference>
<protein>
    <recommendedName>
        <fullName evidence="4">FAS1 domain-containing protein</fullName>
    </recommendedName>
</protein>
<dbReference type="PROSITE" id="PS50213">
    <property type="entry name" value="FAS1"/>
    <property type="match status" value="1"/>
</dbReference>
<accession>A0AAN8EJW5</accession>
<name>A0AAN8EJW5_9EURO</name>
<dbReference type="InterPro" id="IPR000782">
    <property type="entry name" value="FAS1_domain"/>
</dbReference>
<dbReference type="PANTHER" id="PTHR28156">
    <property type="entry name" value="FAS1 DOMAIN-CONTAINING PROTEIN YDR262W"/>
    <property type="match status" value="1"/>
</dbReference>
<dbReference type="InterPro" id="IPR036378">
    <property type="entry name" value="FAS1_dom_sf"/>
</dbReference>
<feature type="signal peptide" evidence="3">
    <location>
        <begin position="1"/>
        <end position="21"/>
    </location>
</feature>
<evidence type="ECO:0000313" key="5">
    <source>
        <dbReference type="EMBL" id="KAK5953108.1"/>
    </source>
</evidence>
<evidence type="ECO:0000259" key="4">
    <source>
        <dbReference type="PROSITE" id="PS50213"/>
    </source>
</evidence>
<dbReference type="SUPFAM" id="SSF82153">
    <property type="entry name" value="FAS1 domain"/>
    <property type="match status" value="1"/>
</dbReference>
<keyword evidence="6" id="KW-1185">Reference proteome</keyword>
<dbReference type="Gene3D" id="2.30.180.10">
    <property type="entry name" value="FAS1 domain"/>
    <property type="match status" value="1"/>
</dbReference>
<organism evidence="5 6">
    <name type="scientific">Knufia fluminis</name>
    <dbReference type="NCBI Taxonomy" id="191047"/>
    <lineage>
        <taxon>Eukaryota</taxon>
        <taxon>Fungi</taxon>
        <taxon>Dikarya</taxon>
        <taxon>Ascomycota</taxon>
        <taxon>Pezizomycotina</taxon>
        <taxon>Eurotiomycetes</taxon>
        <taxon>Chaetothyriomycetidae</taxon>
        <taxon>Chaetothyriales</taxon>
        <taxon>Trichomeriaceae</taxon>
        <taxon>Knufia</taxon>
    </lineage>
</organism>
<gene>
    <name evidence="5" type="ORF">OHC33_005676</name>
</gene>
<proteinExistence type="predicted"/>
<feature type="region of interest" description="Disordered" evidence="2">
    <location>
        <begin position="33"/>
        <end position="67"/>
    </location>
</feature>
<evidence type="ECO:0000313" key="6">
    <source>
        <dbReference type="Proteomes" id="UP001316803"/>
    </source>
</evidence>
<keyword evidence="1 3" id="KW-0732">Signal</keyword>
<feature type="region of interest" description="Disordered" evidence="2">
    <location>
        <begin position="109"/>
        <end position="141"/>
    </location>
</feature>
<sequence length="232" mass="25359">MRIPYISILAASLATAGVSAAFSIPRFPFVDPSSNKHNQRVMTTNDLGPQIPMPPKKPSDQNAGGNGDLTISDILPSQRQINIFAGLTRDISSLTSRLESQLPSSNTTLLAPLNSAMSNLPRKPWEDRPGDTSGVSAESSEDKAAKNLRRFVLEHVVPVSPWEEGQKIRTLWSQENEEGKEGREIWWERRGGGDSGETERKVIMPGKVVVAGVVGRVGNGEVWSLKDVVNYE</sequence>